<accession>A0A0R2RPH4</accession>
<keyword evidence="1" id="KW-0812">Transmembrane</keyword>
<keyword evidence="1" id="KW-0472">Membrane</keyword>
<name>A0A0R2RPH4_9BACT</name>
<evidence type="ECO:0000313" key="3">
    <source>
        <dbReference type="Proteomes" id="UP000051269"/>
    </source>
</evidence>
<feature type="transmembrane region" description="Helical" evidence="1">
    <location>
        <begin position="60"/>
        <end position="80"/>
    </location>
</feature>
<organism evidence="2 3">
    <name type="scientific">Verrucomicrobia subdivision 6 bacterium BACL9 MAG-120507-bin52</name>
    <dbReference type="NCBI Taxonomy" id="1655590"/>
    <lineage>
        <taxon>Bacteria</taxon>
        <taxon>Pseudomonadati</taxon>
        <taxon>Verrucomicrobiota</taxon>
        <taxon>Verrucomicrobiia</taxon>
        <taxon>Verrucomicrobiales</taxon>
        <taxon>Verrucomicrobia subdivision 6</taxon>
    </lineage>
</organism>
<dbReference type="AlphaFoldDB" id="A0A0R2RPH4"/>
<gene>
    <name evidence="2" type="ORF">ABR82_03495</name>
</gene>
<keyword evidence="1" id="KW-1133">Transmembrane helix</keyword>
<sequence>MFSFLYATGLLFLASVLIVIGATLLTPPPPEEKWRGLTYQSVYAEAGDELRQSWDWGNKLLANLVLGIILAIYIYFSFWLS</sequence>
<feature type="transmembrane region" description="Helical" evidence="1">
    <location>
        <begin position="6"/>
        <end position="25"/>
    </location>
</feature>
<dbReference type="Proteomes" id="UP000051269">
    <property type="component" value="Unassembled WGS sequence"/>
</dbReference>
<comment type="caution">
    <text evidence="2">The sequence shown here is derived from an EMBL/GenBank/DDBJ whole genome shotgun (WGS) entry which is preliminary data.</text>
</comment>
<evidence type="ECO:0000313" key="2">
    <source>
        <dbReference type="EMBL" id="KRO62067.1"/>
    </source>
</evidence>
<proteinExistence type="predicted"/>
<evidence type="ECO:0000256" key="1">
    <source>
        <dbReference type="SAM" id="Phobius"/>
    </source>
</evidence>
<protein>
    <submittedName>
        <fullName evidence="2">Uncharacterized protein</fullName>
    </submittedName>
</protein>
<reference evidence="2 3" key="1">
    <citation type="submission" date="2015-10" db="EMBL/GenBank/DDBJ databases">
        <title>Metagenome-Assembled Genomes uncover a global brackish microbiome.</title>
        <authorList>
            <person name="Hugerth L.W."/>
            <person name="Larsson J."/>
            <person name="Alneberg J."/>
            <person name="Lindh M.V."/>
            <person name="Legrand C."/>
            <person name="Pinhassi J."/>
            <person name="Andersson A.F."/>
        </authorList>
    </citation>
    <scope>NUCLEOTIDE SEQUENCE [LARGE SCALE GENOMIC DNA]</scope>
    <source>
        <strain evidence="2">BACL18 MAG-120507-bin52</strain>
    </source>
</reference>
<dbReference type="EMBL" id="LIBO01000142">
    <property type="protein sequence ID" value="KRO62067.1"/>
    <property type="molecule type" value="Genomic_DNA"/>
</dbReference>